<feature type="active site" description="Charge relay system" evidence="5 6">
    <location>
        <position position="220"/>
    </location>
</feature>
<dbReference type="Gene3D" id="3.50.30.30">
    <property type="match status" value="1"/>
</dbReference>
<dbReference type="InterPro" id="IPR015500">
    <property type="entry name" value="Peptidase_S8_subtilisin-rel"/>
</dbReference>
<dbReference type="STRING" id="1005945.SAMN05216561_101268"/>
<evidence type="ECO:0000259" key="8">
    <source>
        <dbReference type="Pfam" id="PF00082"/>
    </source>
</evidence>
<dbReference type="PANTHER" id="PTHR10795">
    <property type="entry name" value="PROPROTEIN CONVERTASE SUBTILISIN/KEXIN"/>
    <property type="match status" value="1"/>
</dbReference>
<name>A0A1I3BRC6_9ACTN</name>
<proteinExistence type="inferred from homology"/>
<evidence type="ECO:0000313" key="12">
    <source>
        <dbReference type="Proteomes" id="UP000198649"/>
    </source>
</evidence>
<dbReference type="Gene3D" id="3.40.50.200">
    <property type="entry name" value="Peptidase S8/S53 domain"/>
    <property type="match status" value="1"/>
</dbReference>
<dbReference type="InterPro" id="IPR037045">
    <property type="entry name" value="S8pro/Inhibitor_I9_sf"/>
</dbReference>
<dbReference type="InterPro" id="IPR000209">
    <property type="entry name" value="Peptidase_S8/S53_dom"/>
</dbReference>
<feature type="domain" description="Peptidase S8/S53" evidence="8">
    <location>
        <begin position="143"/>
        <end position="580"/>
    </location>
</feature>
<keyword evidence="3 6" id="KW-0378">Hydrolase</keyword>
<dbReference type="EMBL" id="FOQG01000001">
    <property type="protein sequence ID" value="SFH64469.1"/>
    <property type="molecule type" value="Genomic_DNA"/>
</dbReference>
<dbReference type="Pfam" id="PF02225">
    <property type="entry name" value="PA"/>
    <property type="match status" value="1"/>
</dbReference>
<gene>
    <name evidence="11" type="ORF">SAMN05216561_101268</name>
</gene>
<dbReference type="Pfam" id="PF05922">
    <property type="entry name" value="Inhibitor_I9"/>
    <property type="match status" value="1"/>
</dbReference>
<dbReference type="Pfam" id="PF00082">
    <property type="entry name" value="Peptidase_S8"/>
    <property type="match status" value="1"/>
</dbReference>
<dbReference type="SUPFAM" id="SSF52743">
    <property type="entry name" value="Subtilisin-like"/>
    <property type="match status" value="1"/>
</dbReference>
<evidence type="ECO:0000256" key="7">
    <source>
        <dbReference type="SAM" id="SignalP"/>
    </source>
</evidence>
<evidence type="ECO:0000256" key="6">
    <source>
        <dbReference type="PROSITE-ProRule" id="PRU01240"/>
    </source>
</evidence>
<dbReference type="PRINTS" id="PR00723">
    <property type="entry name" value="SUBTILISIN"/>
</dbReference>
<comment type="similarity">
    <text evidence="1 6">Belongs to the peptidase S8 family.</text>
</comment>
<evidence type="ECO:0000256" key="3">
    <source>
        <dbReference type="ARBA" id="ARBA00022801"/>
    </source>
</evidence>
<keyword evidence="4 6" id="KW-0720">Serine protease</keyword>
<dbReference type="InterPro" id="IPR010259">
    <property type="entry name" value="S8pro/Inhibitor_I9"/>
</dbReference>
<evidence type="ECO:0000256" key="4">
    <source>
        <dbReference type="ARBA" id="ARBA00022825"/>
    </source>
</evidence>
<evidence type="ECO:0000259" key="9">
    <source>
        <dbReference type="Pfam" id="PF02225"/>
    </source>
</evidence>
<dbReference type="AlphaFoldDB" id="A0A1I3BRC6"/>
<organism evidence="11 12">
    <name type="scientific">Nocardioides psychrotolerans</name>
    <dbReference type="NCBI Taxonomy" id="1005945"/>
    <lineage>
        <taxon>Bacteria</taxon>
        <taxon>Bacillati</taxon>
        <taxon>Actinomycetota</taxon>
        <taxon>Actinomycetes</taxon>
        <taxon>Propionibacteriales</taxon>
        <taxon>Nocardioidaceae</taxon>
        <taxon>Nocardioides</taxon>
    </lineage>
</organism>
<feature type="active site" description="Charge relay system" evidence="5 6">
    <location>
        <position position="151"/>
    </location>
</feature>
<dbReference type="Proteomes" id="UP000198649">
    <property type="component" value="Unassembled WGS sequence"/>
</dbReference>
<dbReference type="CDD" id="cd02120">
    <property type="entry name" value="PA_subtilisin_like"/>
    <property type="match status" value="1"/>
</dbReference>
<sequence length="702" mass="71232">MVALVALAGAALGLVAAPATQAVTAGETAEDTSLYLVTLRGPGLSGAALVGGTTGVQGSVRLLAQQGRALAAVGDPAPVYRWTTALNGFAVRLTSAQAATLAEDPTVALVERNSVRPLASLPAGAATGAAARVRGAGTARGGVGVVIGVVDSGLDPEGPLFAHSPRLGQRPRDFTGVCEDGEGPPVCNGKVLGARWYVEGFGADDLRVTTRLSAHDDDGHGTQMASIAAGNAGVDVRVHDQHLGGFSGVAPRARLAVYKACWSAPEPGDDGCATADLVTAVDDATRDGVDVLNLSVGGPARIDTVDLALLGAAEADVVVVAAAGNDGGGAAHPAPWVTTVGGTVGSQRRGEVVLPGAPDVQGAMVASRRVGPARLVLAARAKAPGASVGAARVCTPGSLDAATVDGRIVVCDRGGVGRVDKSEAVALADGVGMILTNTRPGSVDADFHRVPTVHLDRTSGRAVKRWLATRPGARVTLRPAASDRVSRAVTGFSGSGDTASGVLKPDLVAPAVGVLGAVPPRPSGVRWDFVTGTSAAAATTSGAAAVLLSRHDWSAVETRSALVTSTDRLRRAPANRVGSGLLRPRGATRPGLAYLLDPGAYRAWWEGDQRSLNTPSVTLGAGAAVATRTLTNTTGRRLYFSSQARGFEHRVRVMPEALRLGPGESATWTMTVTGRGPRLDDGWVVWRGATGTVTRVTAVISR</sequence>
<evidence type="ECO:0000259" key="10">
    <source>
        <dbReference type="Pfam" id="PF05922"/>
    </source>
</evidence>
<reference evidence="11 12" key="1">
    <citation type="submission" date="2016-10" db="EMBL/GenBank/DDBJ databases">
        <authorList>
            <person name="de Groot N.N."/>
        </authorList>
    </citation>
    <scope>NUCLEOTIDE SEQUENCE [LARGE SCALE GENOMIC DNA]</scope>
    <source>
        <strain evidence="11 12">CGMCC 1.11156</strain>
    </source>
</reference>
<keyword evidence="2 6" id="KW-0645">Protease</keyword>
<keyword evidence="7" id="KW-0732">Signal</keyword>
<feature type="signal peptide" evidence="7">
    <location>
        <begin position="1"/>
        <end position="21"/>
    </location>
</feature>
<dbReference type="GO" id="GO:0004252">
    <property type="term" value="F:serine-type endopeptidase activity"/>
    <property type="evidence" value="ECO:0007669"/>
    <property type="project" value="UniProtKB-UniRule"/>
</dbReference>
<evidence type="ECO:0000256" key="2">
    <source>
        <dbReference type="ARBA" id="ARBA00022670"/>
    </source>
</evidence>
<feature type="domain" description="Inhibitor I9" evidence="10">
    <location>
        <begin position="77"/>
        <end position="118"/>
    </location>
</feature>
<evidence type="ECO:0000256" key="1">
    <source>
        <dbReference type="ARBA" id="ARBA00011073"/>
    </source>
</evidence>
<dbReference type="PROSITE" id="PS51892">
    <property type="entry name" value="SUBTILASE"/>
    <property type="match status" value="1"/>
</dbReference>
<feature type="domain" description="PA" evidence="9">
    <location>
        <begin position="393"/>
        <end position="462"/>
    </location>
</feature>
<evidence type="ECO:0000256" key="5">
    <source>
        <dbReference type="PIRSR" id="PIRSR615500-1"/>
    </source>
</evidence>
<dbReference type="Gene3D" id="3.30.70.80">
    <property type="entry name" value="Peptidase S8 propeptide/proteinase inhibitor I9"/>
    <property type="match status" value="1"/>
</dbReference>
<dbReference type="InterPro" id="IPR003137">
    <property type="entry name" value="PA_domain"/>
</dbReference>
<feature type="active site" description="Charge relay system" evidence="5 6">
    <location>
        <position position="534"/>
    </location>
</feature>
<accession>A0A1I3BRC6</accession>
<protein>
    <submittedName>
        <fullName evidence="11">Peptidase inhibitor I9</fullName>
    </submittedName>
</protein>
<dbReference type="GO" id="GO:0006508">
    <property type="term" value="P:proteolysis"/>
    <property type="evidence" value="ECO:0007669"/>
    <property type="project" value="UniProtKB-KW"/>
</dbReference>
<keyword evidence="12" id="KW-1185">Reference proteome</keyword>
<evidence type="ECO:0000313" key="11">
    <source>
        <dbReference type="EMBL" id="SFH64469.1"/>
    </source>
</evidence>
<dbReference type="InterPro" id="IPR045051">
    <property type="entry name" value="SBT"/>
</dbReference>
<dbReference type="InterPro" id="IPR036852">
    <property type="entry name" value="Peptidase_S8/S53_dom_sf"/>
</dbReference>
<feature type="chain" id="PRO_5038414355" evidence="7">
    <location>
        <begin position="22"/>
        <end position="702"/>
    </location>
</feature>